<evidence type="ECO:0000256" key="7">
    <source>
        <dbReference type="ARBA" id="ARBA00023242"/>
    </source>
</evidence>
<comment type="similarity">
    <text evidence="2">Belongs to the pinin family.</text>
</comment>
<comment type="subcellular location">
    <subcellularLocation>
        <location evidence="1">Nucleus</location>
    </subcellularLocation>
</comment>
<organism evidence="10 11">
    <name type="scientific">Pochonia chlamydosporia 170</name>
    <dbReference type="NCBI Taxonomy" id="1380566"/>
    <lineage>
        <taxon>Eukaryota</taxon>
        <taxon>Fungi</taxon>
        <taxon>Dikarya</taxon>
        <taxon>Ascomycota</taxon>
        <taxon>Pezizomycotina</taxon>
        <taxon>Sordariomycetes</taxon>
        <taxon>Hypocreomycetidae</taxon>
        <taxon>Hypocreales</taxon>
        <taxon>Clavicipitaceae</taxon>
        <taxon>Pochonia</taxon>
    </lineage>
</organism>
<dbReference type="GO" id="GO:0071013">
    <property type="term" value="C:catalytic step 2 spliceosome"/>
    <property type="evidence" value="ECO:0007669"/>
    <property type="project" value="TreeGrafter"/>
</dbReference>
<dbReference type="Pfam" id="PF04696">
    <property type="entry name" value="Pinin_SDK_memA"/>
    <property type="match status" value="1"/>
</dbReference>
<dbReference type="OrthoDB" id="330772at2759"/>
<keyword evidence="6" id="KW-0508">mRNA splicing</keyword>
<feature type="domain" description="Pinin/SDK/MemA protein" evidence="9">
    <location>
        <begin position="72"/>
        <end position="187"/>
    </location>
</feature>
<dbReference type="InterPro" id="IPR006786">
    <property type="entry name" value="Pinin_SDK_MemA"/>
</dbReference>
<protein>
    <submittedName>
        <fullName evidence="10">Pinin/SDK/MemA protein</fullName>
    </submittedName>
</protein>
<evidence type="ECO:0000256" key="4">
    <source>
        <dbReference type="ARBA" id="ARBA00023015"/>
    </source>
</evidence>
<dbReference type="Proteomes" id="UP000078397">
    <property type="component" value="Unassembled WGS sequence"/>
</dbReference>
<evidence type="ECO:0000256" key="5">
    <source>
        <dbReference type="ARBA" id="ARBA00023163"/>
    </source>
</evidence>
<feature type="compositionally biased region" description="Basic and acidic residues" evidence="8">
    <location>
        <begin position="102"/>
        <end position="124"/>
    </location>
</feature>
<dbReference type="RefSeq" id="XP_018146859.1">
    <property type="nucleotide sequence ID" value="XM_018282396.1"/>
</dbReference>
<feature type="compositionally biased region" description="Basic and acidic residues" evidence="8">
    <location>
        <begin position="49"/>
        <end position="76"/>
    </location>
</feature>
<dbReference type="InterPro" id="IPR039853">
    <property type="entry name" value="Pinin"/>
</dbReference>
<evidence type="ECO:0000256" key="6">
    <source>
        <dbReference type="ARBA" id="ARBA00023187"/>
    </source>
</evidence>
<dbReference type="STRING" id="1380566.A0A179FXG7"/>
<evidence type="ECO:0000259" key="9">
    <source>
        <dbReference type="Pfam" id="PF04696"/>
    </source>
</evidence>
<reference evidence="10 11" key="1">
    <citation type="journal article" date="2016" name="PLoS Pathog.">
        <title>Biosynthesis of antibiotic leucinostatins in bio-control fungus Purpureocillium lilacinum and their inhibition on phytophthora revealed by genome mining.</title>
        <authorList>
            <person name="Wang G."/>
            <person name="Liu Z."/>
            <person name="Lin R."/>
            <person name="Li E."/>
            <person name="Mao Z."/>
            <person name="Ling J."/>
            <person name="Yang Y."/>
            <person name="Yin W.B."/>
            <person name="Xie B."/>
        </authorList>
    </citation>
    <scope>NUCLEOTIDE SEQUENCE [LARGE SCALE GENOMIC DNA]</scope>
    <source>
        <strain evidence="10">170</strain>
    </source>
</reference>
<evidence type="ECO:0000313" key="10">
    <source>
        <dbReference type="EMBL" id="OAQ70322.1"/>
    </source>
</evidence>
<dbReference type="EMBL" id="LSBJ02000002">
    <property type="protein sequence ID" value="OAQ70322.1"/>
    <property type="molecule type" value="Genomic_DNA"/>
</dbReference>
<keyword evidence="11" id="KW-1185">Reference proteome</keyword>
<accession>A0A179FXG7</accession>
<feature type="compositionally biased region" description="Acidic residues" evidence="8">
    <location>
        <begin position="270"/>
        <end position="279"/>
    </location>
</feature>
<comment type="caution">
    <text evidence="10">The sequence shown here is derived from an EMBL/GenBank/DDBJ whole genome shotgun (WGS) entry which is preliminary data.</text>
</comment>
<feature type="region of interest" description="Disordered" evidence="8">
    <location>
        <begin position="211"/>
        <end position="279"/>
    </location>
</feature>
<dbReference type="GO" id="GO:0008380">
    <property type="term" value="P:RNA splicing"/>
    <property type="evidence" value="ECO:0007669"/>
    <property type="project" value="UniProtKB-KW"/>
</dbReference>
<dbReference type="GeneID" id="28846390"/>
<evidence type="ECO:0000313" key="11">
    <source>
        <dbReference type="Proteomes" id="UP000078397"/>
    </source>
</evidence>
<feature type="compositionally biased region" description="Basic and acidic residues" evidence="8">
    <location>
        <begin position="234"/>
        <end position="265"/>
    </location>
</feature>
<keyword evidence="7" id="KW-0539">Nucleus</keyword>
<evidence type="ECO:0000256" key="8">
    <source>
        <dbReference type="SAM" id="MobiDB-lite"/>
    </source>
</evidence>
<evidence type="ECO:0000256" key="3">
    <source>
        <dbReference type="ARBA" id="ARBA00022664"/>
    </source>
</evidence>
<keyword evidence="4" id="KW-0805">Transcription regulation</keyword>
<dbReference type="KEGG" id="pchm:VFPPC_02806"/>
<gene>
    <name evidence="10" type="ORF">VFPPC_02806</name>
</gene>
<feature type="compositionally biased region" description="Polar residues" evidence="8">
    <location>
        <begin position="87"/>
        <end position="96"/>
    </location>
</feature>
<sequence length="279" mass="32010">MATEAIPQGMAGSPKTEEGSVTVEDAPLKRKASLVDEENDASVPKRQRQHDDDQSPPRRPSIQEDRRASATQEEKKRGKRLFGGLLNTLSQTSTNSQHKRRQEIERRQQERMQKQRDEDDQKRADKVARIKEARMVDQIGFEEQVMRNKHSKLLALAEFLKTRTQPAIYFLPWKRTADQEDTIDDQVRAAKATIAKEEEEFKLKKERHLSRYRPRRVSHADKEAVVPGTEADADTDRRGGDAPEPTKKESEPHKAGHHHDPHDESGDVLVEADEDMVIY</sequence>
<dbReference type="AlphaFoldDB" id="A0A179FXG7"/>
<keyword evidence="3" id="KW-0507">mRNA processing</keyword>
<evidence type="ECO:0000256" key="2">
    <source>
        <dbReference type="ARBA" id="ARBA00010386"/>
    </source>
</evidence>
<proteinExistence type="inferred from homology"/>
<dbReference type="GO" id="GO:0006397">
    <property type="term" value="P:mRNA processing"/>
    <property type="evidence" value="ECO:0007669"/>
    <property type="project" value="UniProtKB-KW"/>
</dbReference>
<dbReference type="PANTHER" id="PTHR12707">
    <property type="entry name" value="PINN"/>
    <property type="match status" value="1"/>
</dbReference>
<dbReference type="PANTHER" id="PTHR12707:SF0">
    <property type="entry name" value="PININ"/>
    <property type="match status" value="1"/>
</dbReference>
<evidence type="ECO:0000256" key="1">
    <source>
        <dbReference type="ARBA" id="ARBA00004123"/>
    </source>
</evidence>
<name>A0A179FXG7_METCM</name>
<keyword evidence="5" id="KW-0804">Transcription</keyword>
<feature type="region of interest" description="Disordered" evidence="8">
    <location>
        <begin position="1"/>
        <end position="124"/>
    </location>
</feature>